<dbReference type="InterPro" id="IPR050109">
    <property type="entry name" value="HTH-type_TetR-like_transc_reg"/>
</dbReference>
<evidence type="ECO:0000256" key="4">
    <source>
        <dbReference type="PROSITE-ProRule" id="PRU00335"/>
    </source>
</evidence>
<evidence type="ECO:0000256" key="2">
    <source>
        <dbReference type="ARBA" id="ARBA00023125"/>
    </source>
</evidence>
<dbReference type="RefSeq" id="WP_248148173.1">
    <property type="nucleotide sequence ID" value="NZ_BAAAOF010000004.1"/>
</dbReference>
<evidence type="ECO:0000259" key="5">
    <source>
        <dbReference type="PROSITE" id="PS50977"/>
    </source>
</evidence>
<accession>A0ABN2PTD8</accession>
<keyword evidence="3" id="KW-0804">Transcription</keyword>
<comment type="caution">
    <text evidence="6">The sequence shown here is derived from an EMBL/GenBank/DDBJ whole genome shotgun (WGS) entry which is preliminary data.</text>
</comment>
<dbReference type="PANTHER" id="PTHR30055">
    <property type="entry name" value="HTH-TYPE TRANSCRIPTIONAL REGULATOR RUTR"/>
    <property type="match status" value="1"/>
</dbReference>
<evidence type="ECO:0000313" key="6">
    <source>
        <dbReference type="EMBL" id="GAA1930564.1"/>
    </source>
</evidence>
<dbReference type="Proteomes" id="UP001501343">
    <property type="component" value="Unassembled WGS sequence"/>
</dbReference>
<dbReference type="Gene3D" id="1.10.357.10">
    <property type="entry name" value="Tetracycline Repressor, domain 2"/>
    <property type="match status" value="1"/>
</dbReference>
<organism evidence="6 7">
    <name type="scientific">Microbacterium aoyamense</name>
    <dbReference type="NCBI Taxonomy" id="344166"/>
    <lineage>
        <taxon>Bacteria</taxon>
        <taxon>Bacillati</taxon>
        <taxon>Actinomycetota</taxon>
        <taxon>Actinomycetes</taxon>
        <taxon>Micrococcales</taxon>
        <taxon>Microbacteriaceae</taxon>
        <taxon>Microbacterium</taxon>
    </lineage>
</organism>
<proteinExistence type="predicted"/>
<dbReference type="SUPFAM" id="SSF48498">
    <property type="entry name" value="Tetracyclin repressor-like, C-terminal domain"/>
    <property type="match status" value="1"/>
</dbReference>
<keyword evidence="2 4" id="KW-0238">DNA-binding</keyword>
<dbReference type="InterPro" id="IPR036271">
    <property type="entry name" value="Tet_transcr_reg_TetR-rel_C_sf"/>
</dbReference>
<sequence>MPDDAPDGPAAGRPRGSYAKGLARRQEILDRAIEVFARRGSEGTSLRSIAQEIGVSHAALTHYFSSREDLLVEVYKEAERRGDSEHPHADDASPVEIMTASARHNHGVPGLVQLYSTLVAAALEAGHPAATAFATDRFAAVRADLVERVLRDQAAGRMREDVDPDAVASLVIAASDGLQTQWMLDESVPQSEALELLARLLAP</sequence>
<dbReference type="PRINTS" id="PR00455">
    <property type="entry name" value="HTHTETR"/>
</dbReference>
<gene>
    <name evidence="6" type="ORF">GCM10009775_23290</name>
</gene>
<feature type="DNA-binding region" description="H-T-H motif" evidence="4">
    <location>
        <begin position="45"/>
        <end position="64"/>
    </location>
</feature>
<protein>
    <submittedName>
        <fullName evidence="6">TetR/AcrR family transcriptional regulator</fullName>
    </submittedName>
</protein>
<name>A0ABN2PTD8_9MICO</name>
<keyword evidence="7" id="KW-1185">Reference proteome</keyword>
<reference evidence="6 7" key="1">
    <citation type="journal article" date="2019" name="Int. J. Syst. Evol. Microbiol.">
        <title>The Global Catalogue of Microorganisms (GCM) 10K type strain sequencing project: providing services to taxonomists for standard genome sequencing and annotation.</title>
        <authorList>
            <consortium name="The Broad Institute Genomics Platform"/>
            <consortium name="The Broad Institute Genome Sequencing Center for Infectious Disease"/>
            <person name="Wu L."/>
            <person name="Ma J."/>
        </authorList>
    </citation>
    <scope>NUCLEOTIDE SEQUENCE [LARGE SCALE GENOMIC DNA]</scope>
    <source>
        <strain evidence="6 7">JCM 14900</strain>
    </source>
</reference>
<dbReference type="PROSITE" id="PS50977">
    <property type="entry name" value="HTH_TETR_2"/>
    <property type="match status" value="1"/>
</dbReference>
<dbReference type="EMBL" id="BAAAOF010000004">
    <property type="protein sequence ID" value="GAA1930564.1"/>
    <property type="molecule type" value="Genomic_DNA"/>
</dbReference>
<evidence type="ECO:0000313" key="7">
    <source>
        <dbReference type="Proteomes" id="UP001501343"/>
    </source>
</evidence>
<dbReference type="InterPro" id="IPR001647">
    <property type="entry name" value="HTH_TetR"/>
</dbReference>
<evidence type="ECO:0000256" key="1">
    <source>
        <dbReference type="ARBA" id="ARBA00023015"/>
    </source>
</evidence>
<dbReference type="SUPFAM" id="SSF46689">
    <property type="entry name" value="Homeodomain-like"/>
    <property type="match status" value="1"/>
</dbReference>
<evidence type="ECO:0000256" key="3">
    <source>
        <dbReference type="ARBA" id="ARBA00023163"/>
    </source>
</evidence>
<dbReference type="PANTHER" id="PTHR30055:SF234">
    <property type="entry name" value="HTH-TYPE TRANSCRIPTIONAL REGULATOR BETI"/>
    <property type="match status" value="1"/>
</dbReference>
<feature type="domain" description="HTH tetR-type" evidence="5">
    <location>
        <begin position="22"/>
        <end position="82"/>
    </location>
</feature>
<dbReference type="InterPro" id="IPR009057">
    <property type="entry name" value="Homeodomain-like_sf"/>
</dbReference>
<dbReference type="Pfam" id="PF00440">
    <property type="entry name" value="TetR_N"/>
    <property type="match status" value="1"/>
</dbReference>
<keyword evidence="1" id="KW-0805">Transcription regulation</keyword>